<comment type="similarity">
    <text evidence="1 4 5">Belongs to the cullin family.</text>
</comment>
<name>A0A8H4QMM1_9AGAR</name>
<keyword evidence="2" id="KW-1017">Isopeptide bond</keyword>
<evidence type="ECO:0000256" key="5">
    <source>
        <dbReference type="RuleBase" id="RU003829"/>
    </source>
</evidence>
<dbReference type="Pfam" id="PF26557">
    <property type="entry name" value="Cullin_AB"/>
    <property type="match status" value="1"/>
</dbReference>
<dbReference type="Gene3D" id="1.20.1310.10">
    <property type="entry name" value="Cullin Repeats"/>
    <property type="match status" value="4"/>
</dbReference>
<feature type="region of interest" description="Disordered" evidence="6">
    <location>
        <begin position="339"/>
        <end position="362"/>
    </location>
</feature>
<dbReference type="InterPro" id="IPR036317">
    <property type="entry name" value="Cullin_homology_sf"/>
</dbReference>
<evidence type="ECO:0000256" key="4">
    <source>
        <dbReference type="PROSITE-ProRule" id="PRU00330"/>
    </source>
</evidence>
<organism evidence="8 9">
    <name type="scientific">Agrocybe pediades</name>
    <dbReference type="NCBI Taxonomy" id="84607"/>
    <lineage>
        <taxon>Eukaryota</taxon>
        <taxon>Fungi</taxon>
        <taxon>Dikarya</taxon>
        <taxon>Basidiomycota</taxon>
        <taxon>Agaricomycotina</taxon>
        <taxon>Agaricomycetes</taxon>
        <taxon>Agaricomycetidae</taxon>
        <taxon>Agaricales</taxon>
        <taxon>Agaricineae</taxon>
        <taxon>Strophariaceae</taxon>
        <taxon>Agrocybe</taxon>
    </lineage>
</organism>
<dbReference type="InterPro" id="IPR059120">
    <property type="entry name" value="Cullin-like_AB"/>
</dbReference>
<dbReference type="InterPro" id="IPR036388">
    <property type="entry name" value="WH-like_DNA-bd_sf"/>
</dbReference>
<dbReference type="AlphaFoldDB" id="A0A8H4QMM1"/>
<feature type="compositionally biased region" description="Basic and acidic residues" evidence="6">
    <location>
        <begin position="696"/>
        <end position="711"/>
    </location>
</feature>
<evidence type="ECO:0000259" key="7">
    <source>
        <dbReference type="PROSITE" id="PS50069"/>
    </source>
</evidence>
<dbReference type="SMART" id="SM00884">
    <property type="entry name" value="Cullin_Nedd8"/>
    <property type="match status" value="1"/>
</dbReference>
<dbReference type="SMART" id="SM00182">
    <property type="entry name" value="CULLIN"/>
    <property type="match status" value="1"/>
</dbReference>
<evidence type="ECO:0000256" key="2">
    <source>
        <dbReference type="ARBA" id="ARBA00022499"/>
    </source>
</evidence>
<dbReference type="PROSITE" id="PS50069">
    <property type="entry name" value="CULLIN_2"/>
    <property type="match status" value="1"/>
</dbReference>
<evidence type="ECO:0000313" key="8">
    <source>
        <dbReference type="EMBL" id="KAF4613480.1"/>
    </source>
</evidence>
<protein>
    <recommendedName>
        <fullName evidence="7">Cullin family profile domain-containing protein</fullName>
    </recommendedName>
</protein>
<dbReference type="SUPFAM" id="SSF75632">
    <property type="entry name" value="Cullin homology domain"/>
    <property type="match status" value="1"/>
</dbReference>
<feature type="compositionally biased region" description="Basic residues" evidence="6">
    <location>
        <begin position="1"/>
        <end position="16"/>
    </location>
</feature>
<dbReference type="Pfam" id="PF00888">
    <property type="entry name" value="Cullin"/>
    <property type="match status" value="1"/>
</dbReference>
<proteinExistence type="inferred from homology"/>
<sequence>MASTRRLKPKIMAPRKHGPEFSADQTWSALSKNIREIQKHNAANLSFEENHRFAYNMVLYKRGDMLYSGVKQLVAENLKELATTVIIPAFPTGTNDPTMQSAEEEVLLRELRKVWDDHKSNMFRLGQILKYMDRVHTKAANVPTTHEMGLSLFLEHIIQPPIKGHVVNAILKQIRHERDHITINRSTVRQCVDVFLSLAYDNTGTTIYKRDLEPLFLEESKIFYENEGRHLVDSCDAPEFLRLVEDRFIEEESRTDHYLTSQTKQPLLQILEDNLLTPHLSSVISKENSGLDVMVDKTQYKDLYRLFRLCSKVPTGLPTLKSALKASIVRRGKEINQTALGEDFGDQDDKDNSAGQKDVKGKGKAVAKSSGIEPAVKWVQDVLDLKTKFDTVWKDSFNSDRDIESTLNEAFGTFVNMNDKCSEFISLFIDDHLKRGLKGKTEVEVDAILDKTIVIFRFILEKDVFEKYYKGHLAKRLLQNRSVSDDAERGMLAKLKVESGVQFTQKMEGMFNDMKISADTTRDYLEYVSKTTAPVIELNVTVMTSNAWPMTHSASPCSLPPVMEKACKSFEQFYLSRHSGRRLTWQHSLGNADVHVQFKARAHELNVATFALVILLLFEDVGDDDVLSYSDIKEATQIEERELKRHLQSLACAKFKILKKHPAGRDVNSDDTFSFNNDFSCPMKKIKIGTISSKTENSEERKETRDRIEEERKHQMEACIVRIMKNRKHMTHNDLVNEVISQLSSKFSPEPSAIKKRIEHLIDRDYLERCEDRRSYNYLA</sequence>
<dbReference type="InterPro" id="IPR001373">
    <property type="entry name" value="Cullin_N"/>
</dbReference>
<dbReference type="FunFam" id="1.20.1310.10:FF:000002">
    <property type="entry name" value="cullin-3 isoform X1"/>
    <property type="match status" value="1"/>
</dbReference>
<accession>A0A8H4QMM1</accession>
<keyword evidence="3" id="KW-0832">Ubl conjugation</keyword>
<evidence type="ECO:0000313" key="9">
    <source>
        <dbReference type="Proteomes" id="UP000521872"/>
    </source>
</evidence>
<dbReference type="InterPro" id="IPR045093">
    <property type="entry name" value="Cullin"/>
</dbReference>
<dbReference type="EMBL" id="JAACJL010000045">
    <property type="protein sequence ID" value="KAF4613480.1"/>
    <property type="molecule type" value="Genomic_DNA"/>
</dbReference>
<dbReference type="Pfam" id="PF10557">
    <property type="entry name" value="Cullin_Nedd8"/>
    <property type="match status" value="1"/>
</dbReference>
<dbReference type="Gene3D" id="1.10.10.10">
    <property type="entry name" value="Winged helix-like DNA-binding domain superfamily/Winged helix DNA-binding domain"/>
    <property type="match status" value="1"/>
</dbReference>
<evidence type="ECO:0000256" key="6">
    <source>
        <dbReference type="SAM" id="MobiDB-lite"/>
    </source>
</evidence>
<gene>
    <name evidence="8" type="ORF">D9613_007548</name>
</gene>
<dbReference type="GO" id="GO:0006511">
    <property type="term" value="P:ubiquitin-dependent protein catabolic process"/>
    <property type="evidence" value="ECO:0007669"/>
    <property type="project" value="InterPro"/>
</dbReference>
<dbReference type="PROSITE" id="PS01256">
    <property type="entry name" value="CULLIN_1"/>
    <property type="match status" value="1"/>
</dbReference>
<reference evidence="8 9" key="1">
    <citation type="submission" date="2019-12" db="EMBL/GenBank/DDBJ databases">
        <authorList>
            <person name="Floudas D."/>
            <person name="Bentzer J."/>
            <person name="Ahren D."/>
            <person name="Johansson T."/>
            <person name="Persson P."/>
            <person name="Tunlid A."/>
        </authorList>
    </citation>
    <scope>NUCLEOTIDE SEQUENCE [LARGE SCALE GENOMIC DNA]</scope>
    <source>
        <strain evidence="8 9">CBS 102.39</strain>
    </source>
</reference>
<dbReference type="InterPro" id="IPR016157">
    <property type="entry name" value="Cullin_CS"/>
</dbReference>
<comment type="caution">
    <text evidence="8">The sequence shown here is derived from an EMBL/GenBank/DDBJ whole genome shotgun (WGS) entry which is preliminary data.</text>
</comment>
<feature type="region of interest" description="Disordered" evidence="6">
    <location>
        <begin position="690"/>
        <end position="711"/>
    </location>
</feature>
<dbReference type="InterPro" id="IPR019559">
    <property type="entry name" value="Cullin_neddylation_domain"/>
</dbReference>
<feature type="domain" description="Cullin family profile" evidence="7">
    <location>
        <begin position="420"/>
        <end position="651"/>
    </location>
</feature>
<feature type="region of interest" description="Disordered" evidence="6">
    <location>
        <begin position="1"/>
        <end position="20"/>
    </location>
</feature>
<dbReference type="SUPFAM" id="SSF74788">
    <property type="entry name" value="Cullin repeat-like"/>
    <property type="match status" value="1"/>
</dbReference>
<dbReference type="PANTHER" id="PTHR11932">
    <property type="entry name" value="CULLIN"/>
    <property type="match status" value="1"/>
</dbReference>
<dbReference type="FunFam" id="1.10.10.10:FF:000014">
    <property type="entry name" value="Cullin 1"/>
    <property type="match status" value="1"/>
</dbReference>
<dbReference type="Proteomes" id="UP000521872">
    <property type="component" value="Unassembled WGS sequence"/>
</dbReference>
<dbReference type="InterPro" id="IPR016159">
    <property type="entry name" value="Cullin_repeat-like_dom_sf"/>
</dbReference>
<keyword evidence="9" id="KW-1185">Reference proteome</keyword>
<dbReference type="GO" id="GO:0031625">
    <property type="term" value="F:ubiquitin protein ligase binding"/>
    <property type="evidence" value="ECO:0007669"/>
    <property type="project" value="InterPro"/>
</dbReference>
<dbReference type="FunFam" id="1.20.1310.10:FF:000001">
    <property type="entry name" value="Cullin 3"/>
    <property type="match status" value="1"/>
</dbReference>
<dbReference type="SUPFAM" id="SSF46785">
    <property type="entry name" value="Winged helix' DNA-binding domain"/>
    <property type="match status" value="1"/>
</dbReference>
<evidence type="ECO:0000256" key="3">
    <source>
        <dbReference type="ARBA" id="ARBA00022843"/>
    </source>
</evidence>
<evidence type="ECO:0000256" key="1">
    <source>
        <dbReference type="ARBA" id="ARBA00006019"/>
    </source>
</evidence>
<dbReference type="InterPro" id="IPR036390">
    <property type="entry name" value="WH_DNA-bd_sf"/>
</dbReference>
<dbReference type="InterPro" id="IPR016158">
    <property type="entry name" value="Cullin_homology"/>
</dbReference>
<dbReference type="GO" id="GO:0031461">
    <property type="term" value="C:cullin-RING ubiquitin ligase complex"/>
    <property type="evidence" value="ECO:0007669"/>
    <property type="project" value="InterPro"/>
</dbReference>
<dbReference type="Gene3D" id="3.30.230.130">
    <property type="entry name" value="Cullin, Chain C, Domain 2"/>
    <property type="match status" value="1"/>
</dbReference>